<feature type="compositionally biased region" description="Low complexity" evidence="1">
    <location>
        <begin position="35"/>
        <end position="52"/>
    </location>
</feature>
<organism evidence="2 3">
    <name type="scientific">Urbifossiella limnaea</name>
    <dbReference type="NCBI Taxonomy" id="2528023"/>
    <lineage>
        <taxon>Bacteria</taxon>
        <taxon>Pseudomonadati</taxon>
        <taxon>Planctomycetota</taxon>
        <taxon>Planctomycetia</taxon>
        <taxon>Gemmatales</taxon>
        <taxon>Gemmataceae</taxon>
        <taxon>Urbifossiella</taxon>
    </lineage>
</organism>
<evidence type="ECO:0000256" key="1">
    <source>
        <dbReference type="SAM" id="MobiDB-lite"/>
    </source>
</evidence>
<accession>A0A517XTB2</accession>
<reference evidence="2 3" key="1">
    <citation type="submission" date="2019-02" db="EMBL/GenBank/DDBJ databases">
        <title>Deep-cultivation of Planctomycetes and their phenomic and genomic characterization uncovers novel biology.</title>
        <authorList>
            <person name="Wiegand S."/>
            <person name="Jogler M."/>
            <person name="Boedeker C."/>
            <person name="Pinto D."/>
            <person name="Vollmers J."/>
            <person name="Rivas-Marin E."/>
            <person name="Kohn T."/>
            <person name="Peeters S.H."/>
            <person name="Heuer A."/>
            <person name="Rast P."/>
            <person name="Oberbeckmann S."/>
            <person name="Bunk B."/>
            <person name="Jeske O."/>
            <person name="Meyerdierks A."/>
            <person name="Storesund J.E."/>
            <person name="Kallscheuer N."/>
            <person name="Luecker S."/>
            <person name="Lage O.M."/>
            <person name="Pohl T."/>
            <person name="Merkel B.J."/>
            <person name="Hornburger P."/>
            <person name="Mueller R.-W."/>
            <person name="Bruemmer F."/>
            <person name="Labrenz M."/>
            <person name="Spormann A.M."/>
            <person name="Op den Camp H."/>
            <person name="Overmann J."/>
            <person name="Amann R."/>
            <person name="Jetten M.S.M."/>
            <person name="Mascher T."/>
            <person name="Medema M.H."/>
            <person name="Devos D.P."/>
            <person name="Kaster A.-K."/>
            <person name="Ovreas L."/>
            <person name="Rohde M."/>
            <person name="Galperin M.Y."/>
            <person name="Jogler C."/>
        </authorList>
    </citation>
    <scope>NUCLEOTIDE SEQUENCE [LARGE SCALE GENOMIC DNA]</scope>
    <source>
        <strain evidence="2 3">ETA_A1</strain>
    </source>
</reference>
<proteinExistence type="predicted"/>
<dbReference type="RefSeq" id="WP_145238787.1">
    <property type="nucleotide sequence ID" value="NZ_CP036273.1"/>
</dbReference>
<name>A0A517XTB2_9BACT</name>
<sequence length="71" mass="7058">MFRTRLSLTWLESRDVPDGGGVDPTVIIPPPSGSNPPIYDPGNGSGIDPSQGPIGGGGTSSGGTPPYVPGP</sequence>
<gene>
    <name evidence="2" type="ORF">ETAA1_26890</name>
</gene>
<dbReference type="AlphaFoldDB" id="A0A517XTB2"/>
<dbReference type="EMBL" id="CP036273">
    <property type="protein sequence ID" value="QDU20731.1"/>
    <property type="molecule type" value="Genomic_DNA"/>
</dbReference>
<keyword evidence="3" id="KW-1185">Reference proteome</keyword>
<evidence type="ECO:0000313" key="2">
    <source>
        <dbReference type="EMBL" id="QDU20731.1"/>
    </source>
</evidence>
<dbReference type="Proteomes" id="UP000319576">
    <property type="component" value="Chromosome"/>
</dbReference>
<protein>
    <submittedName>
        <fullName evidence="2">Uncharacterized protein</fullName>
    </submittedName>
</protein>
<feature type="region of interest" description="Disordered" evidence="1">
    <location>
        <begin position="1"/>
        <end position="71"/>
    </location>
</feature>
<dbReference type="KEGG" id="uli:ETAA1_26890"/>
<evidence type="ECO:0000313" key="3">
    <source>
        <dbReference type="Proteomes" id="UP000319576"/>
    </source>
</evidence>